<dbReference type="Proteomes" id="UP000622317">
    <property type="component" value="Unassembled WGS sequence"/>
</dbReference>
<dbReference type="Gene3D" id="3.40.50.1110">
    <property type="entry name" value="SGNH hydrolase"/>
    <property type="match status" value="1"/>
</dbReference>
<dbReference type="InterPro" id="IPR036514">
    <property type="entry name" value="SGNH_hydro_sf"/>
</dbReference>
<evidence type="ECO:0000313" key="3">
    <source>
        <dbReference type="EMBL" id="MBD5778331.1"/>
    </source>
</evidence>
<evidence type="ECO:0000259" key="2">
    <source>
        <dbReference type="Pfam" id="PF03629"/>
    </source>
</evidence>
<gene>
    <name evidence="3" type="ORF">IEN85_02345</name>
</gene>
<sequence>MKYLLSIFSLLTCATIAEMHAQDEDFYIFLCFGQSNMEGFPGIPESEKGPVDPRFQVLAAVDFPELGRAKGSWYTATPPLSRPSAGLSPADYFGRALVEALPENKKVGVINVAVGGTKIELFDEAARAAYLADAPDWLHNISSAYDKDPYARLVEMGKLAQRDGVIKGILMHQGESNTGDKEWPHKVKTVYLNLLNDLGLKPEDVPLIAGEVVAADQYGKCASMNEIIRTLPETIPTAHIVSSAGCPDTVDDLHFSPEGYKMLGTRYADTILPLLVQ</sequence>
<dbReference type="EMBL" id="JACYFG010000004">
    <property type="protein sequence ID" value="MBD5778331.1"/>
    <property type="molecule type" value="Genomic_DNA"/>
</dbReference>
<reference evidence="3" key="1">
    <citation type="submission" date="2020-09" db="EMBL/GenBank/DDBJ databases">
        <title>Pelagicoccus enzymogenes sp. nov. with an EPS production, isolated from marine sediment.</title>
        <authorList>
            <person name="Feng X."/>
        </authorList>
    </citation>
    <scope>NUCLEOTIDE SEQUENCE</scope>
    <source>
        <strain evidence="3">NFK12</strain>
    </source>
</reference>
<dbReference type="InterPro" id="IPR052940">
    <property type="entry name" value="Carb_Esterase_6"/>
</dbReference>
<accession>A0A927F607</accession>
<dbReference type="RefSeq" id="WP_191615465.1">
    <property type="nucleotide sequence ID" value="NZ_JACYFG010000004.1"/>
</dbReference>
<keyword evidence="4" id="KW-1185">Reference proteome</keyword>
<dbReference type="PANTHER" id="PTHR31988">
    <property type="entry name" value="ESTERASE, PUTATIVE (DUF303)-RELATED"/>
    <property type="match status" value="1"/>
</dbReference>
<dbReference type="SUPFAM" id="SSF52266">
    <property type="entry name" value="SGNH hydrolase"/>
    <property type="match status" value="1"/>
</dbReference>
<protein>
    <submittedName>
        <fullName evidence="3">Sialate O-acetylesterase</fullName>
    </submittedName>
</protein>
<dbReference type="Pfam" id="PF03629">
    <property type="entry name" value="SASA"/>
    <property type="match status" value="1"/>
</dbReference>
<dbReference type="GO" id="GO:0016788">
    <property type="term" value="F:hydrolase activity, acting on ester bonds"/>
    <property type="evidence" value="ECO:0007669"/>
    <property type="project" value="UniProtKB-ARBA"/>
</dbReference>
<feature type="domain" description="Sialate O-acetylesterase" evidence="2">
    <location>
        <begin position="27"/>
        <end position="271"/>
    </location>
</feature>
<evidence type="ECO:0000256" key="1">
    <source>
        <dbReference type="ARBA" id="ARBA00022801"/>
    </source>
</evidence>
<comment type="caution">
    <text evidence="3">The sequence shown here is derived from an EMBL/GenBank/DDBJ whole genome shotgun (WGS) entry which is preliminary data.</text>
</comment>
<evidence type="ECO:0000313" key="4">
    <source>
        <dbReference type="Proteomes" id="UP000622317"/>
    </source>
</evidence>
<name>A0A927F607_9BACT</name>
<dbReference type="InterPro" id="IPR005181">
    <property type="entry name" value="SASA"/>
</dbReference>
<organism evidence="3 4">
    <name type="scientific">Pelagicoccus enzymogenes</name>
    <dbReference type="NCBI Taxonomy" id="2773457"/>
    <lineage>
        <taxon>Bacteria</taxon>
        <taxon>Pseudomonadati</taxon>
        <taxon>Verrucomicrobiota</taxon>
        <taxon>Opitutia</taxon>
        <taxon>Puniceicoccales</taxon>
        <taxon>Pelagicoccaceae</taxon>
        <taxon>Pelagicoccus</taxon>
    </lineage>
</organism>
<dbReference type="PANTHER" id="PTHR31988:SF19">
    <property type="entry name" value="9-O-ACETYL-N-ACETYLNEURAMINIC ACID DEACETYLASE-RELATED"/>
    <property type="match status" value="1"/>
</dbReference>
<dbReference type="AlphaFoldDB" id="A0A927F607"/>
<proteinExistence type="predicted"/>
<keyword evidence="1" id="KW-0378">Hydrolase</keyword>